<protein>
    <submittedName>
        <fullName evidence="1">Uncharacterized protein</fullName>
    </submittedName>
</protein>
<dbReference type="RefSeq" id="WP_274043088.1">
    <property type="nucleotide sequence ID" value="NZ_JANCPR020000037.1"/>
</dbReference>
<organism evidence="1 2">
    <name type="scientific">Streptomyces iconiensis</name>
    <dbReference type="NCBI Taxonomy" id="1384038"/>
    <lineage>
        <taxon>Bacteria</taxon>
        <taxon>Bacillati</taxon>
        <taxon>Actinomycetota</taxon>
        <taxon>Actinomycetes</taxon>
        <taxon>Kitasatosporales</taxon>
        <taxon>Streptomycetaceae</taxon>
        <taxon>Streptomyces</taxon>
    </lineage>
</organism>
<name>A0ABT7A4G7_9ACTN</name>
<evidence type="ECO:0000313" key="2">
    <source>
        <dbReference type="Proteomes" id="UP001214441"/>
    </source>
</evidence>
<keyword evidence="2" id="KW-1185">Reference proteome</keyword>
<gene>
    <name evidence="1" type="ORF">NMN56_030680</name>
</gene>
<evidence type="ECO:0000313" key="1">
    <source>
        <dbReference type="EMBL" id="MDJ1136235.1"/>
    </source>
</evidence>
<proteinExistence type="predicted"/>
<reference evidence="1 2" key="1">
    <citation type="submission" date="2023-05" db="EMBL/GenBank/DDBJ databases">
        <title>Streptantibioticus silvisoli sp. nov., acidotolerant actinomycetes 1 from pine litter.</title>
        <authorList>
            <person name="Swiecimska M."/>
            <person name="Golinska P."/>
            <person name="Sangal V."/>
            <person name="Wachnowicz B."/>
            <person name="Goodfellow M."/>
        </authorList>
    </citation>
    <scope>NUCLEOTIDE SEQUENCE [LARGE SCALE GENOMIC DNA]</scope>
    <source>
        <strain evidence="1 2">DSM 42109</strain>
    </source>
</reference>
<dbReference type="EMBL" id="JANCPR020000037">
    <property type="protein sequence ID" value="MDJ1136235.1"/>
    <property type="molecule type" value="Genomic_DNA"/>
</dbReference>
<accession>A0ABT7A4G7</accession>
<sequence>MTTATTTPAAVGRRAAVDLAAIREQWGDLLAAIEQPPAAEWPPRECRGFLDQLAARDADLDEIPATAAIGRMPLVLREHPAPLNLDALDAALDTERELFELADTLAAAVQRSVRRALKPTRPGRTAAVVDGADRTDPARWHYASPTDPGSRAFGLHWAAVWCEGRALNEASGDLFRPVPLRLLDEVAAVARRSRERVERALGRDARTTTLDRLCPWCGGQLTGRTRAGGESSVTCSTGQACTAPVRADFRGHRAWHGAELVDLYAAMNVGSQTPTCP</sequence>
<dbReference type="Proteomes" id="UP001214441">
    <property type="component" value="Unassembled WGS sequence"/>
</dbReference>
<comment type="caution">
    <text evidence="1">The sequence shown here is derived from an EMBL/GenBank/DDBJ whole genome shotgun (WGS) entry which is preliminary data.</text>
</comment>